<proteinExistence type="predicted"/>
<dbReference type="EMBL" id="GGFJ01011893">
    <property type="protein sequence ID" value="MBW61034.1"/>
    <property type="molecule type" value="Transcribed_RNA"/>
</dbReference>
<name>A0A2M4C6T9_9DIPT</name>
<accession>A0A2M4C6T9</accession>
<evidence type="ECO:0000313" key="1">
    <source>
        <dbReference type="EMBL" id="MBW61034.1"/>
    </source>
</evidence>
<sequence>MFDRLWLSTYFFSCALLRRSRSSPSSRTKDHSGHNKQQLLHNCYKWDKSVWGVRGANDEEAQKVDASGADATADNLFFHPTPARMIMFIILRRRGVGCLWDEEWFAINLTGHTTTTIHSVAGSLSLVIAPCWR</sequence>
<reference evidence="1" key="1">
    <citation type="submission" date="2018-01" db="EMBL/GenBank/DDBJ databases">
        <title>An insight into the sialome of Amazonian anophelines.</title>
        <authorList>
            <person name="Ribeiro J.M."/>
            <person name="Scarpassa V."/>
            <person name="Calvo E."/>
        </authorList>
    </citation>
    <scope>NUCLEOTIDE SEQUENCE</scope>
    <source>
        <tissue evidence="1">Salivary glands</tissue>
    </source>
</reference>
<protein>
    <submittedName>
        <fullName evidence="1">Putative secreted protein</fullName>
    </submittedName>
</protein>
<organism evidence="1">
    <name type="scientific">Anopheles marajoara</name>
    <dbReference type="NCBI Taxonomy" id="58244"/>
    <lineage>
        <taxon>Eukaryota</taxon>
        <taxon>Metazoa</taxon>
        <taxon>Ecdysozoa</taxon>
        <taxon>Arthropoda</taxon>
        <taxon>Hexapoda</taxon>
        <taxon>Insecta</taxon>
        <taxon>Pterygota</taxon>
        <taxon>Neoptera</taxon>
        <taxon>Endopterygota</taxon>
        <taxon>Diptera</taxon>
        <taxon>Nematocera</taxon>
        <taxon>Culicoidea</taxon>
        <taxon>Culicidae</taxon>
        <taxon>Anophelinae</taxon>
        <taxon>Anopheles</taxon>
    </lineage>
</organism>
<dbReference type="AlphaFoldDB" id="A0A2M4C6T9"/>